<gene>
    <name evidence="3" type="ORF">UFOVP1291_17</name>
    <name evidence="2" type="ORF">UFOVP892_9</name>
</gene>
<organism evidence="2">
    <name type="scientific">uncultured Caudovirales phage</name>
    <dbReference type="NCBI Taxonomy" id="2100421"/>
    <lineage>
        <taxon>Viruses</taxon>
        <taxon>Duplodnaviria</taxon>
        <taxon>Heunggongvirae</taxon>
        <taxon>Uroviricota</taxon>
        <taxon>Caudoviricetes</taxon>
        <taxon>Peduoviridae</taxon>
        <taxon>Maltschvirus</taxon>
        <taxon>Maltschvirus maltsch</taxon>
    </lineage>
</organism>
<accession>A0A6J5P9L9</accession>
<evidence type="ECO:0000313" key="2">
    <source>
        <dbReference type="EMBL" id="CAB4168570.1"/>
    </source>
</evidence>
<dbReference type="EMBL" id="LR797235">
    <property type="protein sequence ID" value="CAB4195470.1"/>
    <property type="molecule type" value="Genomic_DNA"/>
</dbReference>
<keyword evidence="1" id="KW-1133">Transmembrane helix</keyword>
<name>A0A6J5P9L9_9CAUD</name>
<keyword evidence="1" id="KW-0812">Transmembrane</keyword>
<keyword evidence="1" id="KW-0472">Membrane</keyword>
<reference evidence="2" key="1">
    <citation type="submission" date="2020-05" db="EMBL/GenBank/DDBJ databases">
        <authorList>
            <person name="Chiriac C."/>
            <person name="Salcher M."/>
            <person name="Ghai R."/>
            <person name="Kavagutti S V."/>
        </authorList>
    </citation>
    <scope>NUCLEOTIDE SEQUENCE</scope>
</reference>
<protein>
    <submittedName>
        <fullName evidence="2">Uncharacterized protein</fullName>
    </submittedName>
</protein>
<sequence length="54" mass="5902">MTAWEIVGFMLGTFGTLFGYAIGYGEGNKDGQANGWRRGYGAAAKHYRDLVRGL</sequence>
<evidence type="ECO:0000313" key="3">
    <source>
        <dbReference type="EMBL" id="CAB4195470.1"/>
    </source>
</evidence>
<feature type="transmembrane region" description="Helical" evidence="1">
    <location>
        <begin position="6"/>
        <end position="24"/>
    </location>
</feature>
<evidence type="ECO:0000256" key="1">
    <source>
        <dbReference type="SAM" id="Phobius"/>
    </source>
</evidence>
<proteinExistence type="predicted"/>
<dbReference type="EMBL" id="LR796830">
    <property type="protein sequence ID" value="CAB4168570.1"/>
    <property type="molecule type" value="Genomic_DNA"/>
</dbReference>